<dbReference type="GO" id="GO:0032993">
    <property type="term" value="C:protein-DNA complex"/>
    <property type="evidence" value="ECO:0007669"/>
    <property type="project" value="TreeGrafter"/>
</dbReference>
<evidence type="ECO:0000259" key="5">
    <source>
        <dbReference type="PROSITE" id="PS50931"/>
    </source>
</evidence>
<gene>
    <name evidence="6" type="ORF">SAMN05192565_103215</name>
</gene>
<organism evidence="6 7">
    <name type="scientific">Methylobacterium gossipiicola</name>
    <dbReference type="NCBI Taxonomy" id="582675"/>
    <lineage>
        <taxon>Bacteria</taxon>
        <taxon>Pseudomonadati</taxon>
        <taxon>Pseudomonadota</taxon>
        <taxon>Alphaproteobacteria</taxon>
        <taxon>Hyphomicrobiales</taxon>
        <taxon>Methylobacteriaceae</taxon>
        <taxon>Methylobacterium</taxon>
    </lineage>
</organism>
<evidence type="ECO:0000256" key="2">
    <source>
        <dbReference type="ARBA" id="ARBA00023015"/>
    </source>
</evidence>
<dbReference type="OrthoDB" id="9811588at2"/>
<evidence type="ECO:0000313" key="6">
    <source>
        <dbReference type="EMBL" id="SFG44950.1"/>
    </source>
</evidence>
<name>A0A1I2RWT0_9HYPH</name>
<dbReference type="PRINTS" id="PR00039">
    <property type="entry name" value="HTHLYSR"/>
</dbReference>
<dbReference type="AlphaFoldDB" id="A0A1I2RWT0"/>
<dbReference type="PROSITE" id="PS50931">
    <property type="entry name" value="HTH_LYSR"/>
    <property type="match status" value="1"/>
</dbReference>
<dbReference type="Proteomes" id="UP000199229">
    <property type="component" value="Unassembled WGS sequence"/>
</dbReference>
<dbReference type="Gene3D" id="3.40.190.10">
    <property type="entry name" value="Periplasmic binding protein-like II"/>
    <property type="match status" value="2"/>
</dbReference>
<comment type="similarity">
    <text evidence="1">Belongs to the LysR transcriptional regulatory family.</text>
</comment>
<dbReference type="FunFam" id="1.10.10.10:FF:000001">
    <property type="entry name" value="LysR family transcriptional regulator"/>
    <property type="match status" value="1"/>
</dbReference>
<keyword evidence="4" id="KW-0804">Transcription</keyword>
<dbReference type="SUPFAM" id="SSF53850">
    <property type="entry name" value="Periplasmic binding protein-like II"/>
    <property type="match status" value="1"/>
</dbReference>
<evidence type="ECO:0000256" key="3">
    <source>
        <dbReference type="ARBA" id="ARBA00023125"/>
    </source>
</evidence>
<dbReference type="EMBL" id="FOPM01000003">
    <property type="protein sequence ID" value="SFG44950.1"/>
    <property type="molecule type" value="Genomic_DNA"/>
</dbReference>
<dbReference type="InterPro" id="IPR036388">
    <property type="entry name" value="WH-like_DNA-bd_sf"/>
</dbReference>
<dbReference type="Gene3D" id="1.10.10.10">
    <property type="entry name" value="Winged helix-like DNA-binding domain superfamily/Winged helix DNA-binding domain"/>
    <property type="match status" value="1"/>
</dbReference>
<sequence>MELRHLRYFVAVARHLSFTAAAESLGISQPPLSQQIRALELEVGTDLFERTTRRVVLTRAGHDFLARAESILEKSGEAMDRARAIGNGTAGILNIGLTGSVLAGPLGGIVHAFGQRHADVDLRIHEMSPNRQIFALKSHQVDLIFLRSPPRETDFTLEPAWREGLSVVLPADHPLADRTEIPLGDLAHETFAILNPSESQFAREIWSRCLGAGFTPRISQQVNEATSLVSLVAAGLGIAIVPEFVGHLRHARVVCRPLAECGATADVHALHHPDGGPIVEKFLALTRARAEAIAASLRHAG</sequence>
<dbReference type="RefSeq" id="WP_091969263.1">
    <property type="nucleotide sequence ID" value="NZ_FOPM01000003.1"/>
</dbReference>
<dbReference type="InterPro" id="IPR036390">
    <property type="entry name" value="WH_DNA-bd_sf"/>
</dbReference>
<dbReference type="GO" id="GO:0003677">
    <property type="term" value="F:DNA binding"/>
    <property type="evidence" value="ECO:0007669"/>
    <property type="project" value="UniProtKB-KW"/>
</dbReference>
<protein>
    <submittedName>
        <fullName evidence="6">DNA-binding transcriptional regulator, LysR family</fullName>
    </submittedName>
</protein>
<dbReference type="Pfam" id="PF03466">
    <property type="entry name" value="LysR_substrate"/>
    <property type="match status" value="1"/>
</dbReference>
<dbReference type="PANTHER" id="PTHR30346">
    <property type="entry name" value="TRANSCRIPTIONAL DUAL REGULATOR HCAR-RELATED"/>
    <property type="match status" value="1"/>
</dbReference>
<dbReference type="Pfam" id="PF00126">
    <property type="entry name" value="HTH_1"/>
    <property type="match status" value="1"/>
</dbReference>
<dbReference type="STRING" id="582675.SAMN05192565_103215"/>
<keyword evidence="2" id="KW-0805">Transcription regulation</keyword>
<dbReference type="PANTHER" id="PTHR30346:SF0">
    <property type="entry name" value="HCA OPERON TRANSCRIPTIONAL ACTIVATOR HCAR"/>
    <property type="match status" value="1"/>
</dbReference>
<keyword evidence="7" id="KW-1185">Reference proteome</keyword>
<dbReference type="InterPro" id="IPR000847">
    <property type="entry name" value="LysR_HTH_N"/>
</dbReference>
<dbReference type="InterPro" id="IPR005119">
    <property type="entry name" value="LysR_subst-bd"/>
</dbReference>
<feature type="domain" description="HTH lysR-type" evidence="5">
    <location>
        <begin position="1"/>
        <end position="58"/>
    </location>
</feature>
<evidence type="ECO:0000256" key="1">
    <source>
        <dbReference type="ARBA" id="ARBA00009437"/>
    </source>
</evidence>
<evidence type="ECO:0000256" key="4">
    <source>
        <dbReference type="ARBA" id="ARBA00023163"/>
    </source>
</evidence>
<accession>A0A1I2RWT0</accession>
<keyword evidence="3 6" id="KW-0238">DNA-binding</keyword>
<evidence type="ECO:0000313" key="7">
    <source>
        <dbReference type="Proteomes" id="UP000199229"/>
    </source>
</evidence>
<dbReference type="GO" id="GO:0003700">
    <property type="term" value="F:DNA-binding transcription factor activity"/>
    <property type="evidence" value="ECO:0007669"/>
    <property type="project" value="InterPro"/>
</dbReference>
<dbReference type="SUPFAM" id="SSF46785">
    <property type="entry name" value="Winged helix' DNA-binding domain"/>
    <property type="match status" value="1"/>
</dbReference>
<proteinExistence type="inferred from homology"/>
<reference evidence="7" key="1">
    <citation type="submission" date="2016-10" db="EMBL/GenBank/DDBJ databases">
        <authorList>
            <person name="Varghese N."/>
            <person name="Submissions S."/>
        </authorList>
    </citation>
    <scope>NUCLEOTIDE SEQUENCE [LARGE SCALE GENOMIC DNA]</scope>
    <source>
        <strain evidence="7">Gh-105</strain>
    </source>
</reference>